<evidence type="ECO:0000313" key="8">
    <source>
        <dbReference type="Proteomes" id="UP000275408"/>
    </source>
</evidence>
<gene>
    <name evidence="7" type="ORF">pdam_00001728</name>
</gene>
<evidence type="ECO:0000256" key="6">
    <source>
        <dbReference type="SAM" id="Phobius"/>
    </source>
</evidence>
<evidence type="ECO:0000313" key="7">
    <source>
        <dbReference type="EMBL" id="RMX55565.1"/>
    </source>
</evidence>
<feature type="transmembrane region" description="Helical" evidence="6">
    <location>
        <begin position="235"/>
        <end position="259"/>
    </location>
</feature>
<keyword evidence="4 6" id="KW-1133">Transmembrane helix</keyword>
<comment type="subcellular location">
    <subcellularLocation>
        <location evidence="1">Membrane</location>
        <topology evidence="1">Multi-pass membrane protein</topology>
    </subcellularLocation>
</comment>
<dbReference type="EMBL" id="RCHS01001028">
    <property type="protein sequence ID" value="RMX55565.1"/>
    <property type="molecule type" value="Genomic_DNA"/>
</dbReference>
<dbReference type="PANTHER" id="PTHR10383">
    <property type="entry name" value="SERINE INCORPORATOR"/>
    <property type="match status" value="1"/>
</dbReference>
<dbReference type="OrthoDB" id="5989038at2759"/>
<sequence length="683" mass="76687">MLDKIHLVYECGLCLWTLATFIVSAPGINEKFLETTMVKSLFTCQRIMDEKTCREVLTYEIFYRLFLVITVYHFILAFILLPNFPAIREHLHNECWVFKLLSLAAISIGALYIPQHSYFIVYFSYVVLIGSSLFIMFQFFLLVDLAEALGAWVTEQQEKGSKRKTSFKVMLVLLICNSYLLLAVSLGTVAYILVVASTQNCIWNDIFIVLILGASFISFGITWHPRIRTNIQTEAVILPCAVVIFHSVFVMVLALTIQGGRGCNLEGTFLSRQKISTRVHLKSIIALSLMHTAIVYECLRSSRDSFTLGLLKDTKTDEENLSYSYSAFHFLMSTGSMYTLATLTNWYGPIINRFSQNDKSSLVGLQADWKPAQIVTITTSCMPLLLYISFIIYAILTLDPHIQSQVLSGGSIYLPLEPKAGCEVESKNTFSPHANRKNYVESIRNGALASSGEILRVGKSEQDYPSQKQGTNLLVRCERVRDTSVFFYHFPREICQSYYGGRNGSNACTVIAVLIAKAFCCGNLDLPETDLLDESWINLYSSCIAEGNRLYDMVINLKKQGAIYLSVEDVVEEFGDMLQIKNLGFSLPVSFVSETETATVSYQLERLRKFNEKSAVIFIKDSRSGVFLFFKDGPLLFADSHPYGSGGALLVCSSNVNELVMYLAEILRVTSLKGLGALSPIYF</sequence>
<keyword evidence="5 6" id="KW-0472">Membrane</keyword>
<dbReference type="Proteomes" id="UP000275408">
    <property type="component" value="Unassembled WGS sequence"/>
</dbReference>
<comment type="caution">
    <text evidence="7">The sequence shown here is derived from an EMBL/GenBank/DDBJ whole genome shotgun (WGS) entry which is preliminary data.</text>
</comment>
<keyword evidence="3 6" id="KW-0812">Transmembrane</keyword>
<keyword evidence="8" id="KW-1185">Reference proteome</keyword>
<dbReference type="PANTHER" id="PTHR10383:SF9">
    <property type="entry name" value="SERINE INCORPORATOR, ISOFORM F"/>
    <property type="match status" value="1"/>
</dbReference>
<evidence type="ECO:0000256" key="2">
    <source>
        <dbReference type="ARBA" id="ARBA00006665"/>
    </source>
</evidence>
<proteinExistence type="inferred from homology"/>
<feature type="transmembrane region" description="Helical" evidence="6">
    <location>
        <begin position="96"/>
        <end position="113"/>
    </location>
</feature>
<accession>A0A3M6UPL7</accession>
<feature type="transmembrane region" description="Helical" evidence="6">
    <location>
        <begin position="61"/>
        <end position="84"/>
    </location>
</feature>
<evidence type="ECO:0000256" key="3">
    <source>
        <dbReference type="ARBA" id="ARBA00022692"/>
    </source>
</evidence>
<evidence type="ECO:0000256" key="5">
    <source>
        <dbReference type="ARBA" id="ARBA00023136"/>
    </source>
</evidence>
<feature type="transmembrane region" description="Helical" evidence="6">
    <location>
        <begin position="169"/>
        <end position="194"/>
    </location>
</feature>
<organism evidence="7 8">
    <name type="scientific">Pocillopora damicornis</name>
    <name type="common">Cauliflower coral</name>
    <name type="synonym">Millepora damicornis</name>
    <dbReference type="NCBI Taxonomy" id="46731"/>
    <lineage>
        <taxon>Eukaryota</taxon>
        <taxon>Metazoa</taxon>
        <taxon>Cnidaria</taxon>
        <taxon>Anthozoa</taxon>
        <taxon>Hexacorallia</taxon>
        <taxon>Scleractinia</taxon>
        <taxon>Astrocoeniina</taxon>
        <taxon>Pocilloporidae</taxon>
        <taxon>Pocillopora</taxon>
    </lineage>
</organism>
<feature type="transmembrane region" description="Helical" evidence="6">
    <location>
        <begin position="206"/>
        <end position="223"/>
    </location>
</feature>
<dbReference type="AlphaFoldDB" id="A0A3M6UPL7"/>
<reference evidence="7 8" key="1">
    <citation type="journal article" date="2018" name="Sci. Rep.">
        <title>Comparative analysis of the Pocillopora damicornis genome highlights role of immune system in coral evolution.</title>
        <authorList>
            <person name="Cunning R."/>
            <person name="Bay R.A."/>
            <person name="Gillette P."/>
            <person name="Baker A.C."/>
            <person name="Traylor-Knowles N."/>
        </authorList>
    </citation>
    <scope>NUCLEOTIDE SEQUENCE [LARGE SCALE GENOMIC DNA]</scope>
    <source>
        <strain evidence="7">RSMAS</strain>
        <tissue evidence="7">Whole animal</tissue>
    </source>
</reference>
<dbReference type="GO" id="GO:0016020">
    <property type="term" value="C:membrane"/>
    <property type="evidence" value="ECO:0007669"/>
    <property type="project" value="UniProtKB-SubCell"/>
</dbReference>
<feature type="transmembrane region" description="Helical" evidence="6">
    <location>
        <begin position="119"/>
        <end position="143"/>
    </location>
</feature>
<evidence type="ECO:0000256" key="1">
    <source>
        <dbReference type="ARBA" id="ARBA00004141"/>
    </source>
</evidence>
<dbReference type="Pfam" id="PF03348">
    <property type="entry name" value="Serinc"/>
    <property type="match status" value="1"/>
</dbReference>
<name>A0A3M6UPL7_POCDA</name>
<dbReference type="InterPro" id="IPR005016">
    <property type="entry name" value="TDE1/TMS"/>
</dbReference>
<protein>
    <submittedName>
        <fullName evidence="7">Uncharacterized protein</fullName>
    </submittedName>
</protein>
<feature type="transmembrane region" description="Helical" evidence="6">
    <location>
        <begin position="374"/>
        <end position="396"/>
    </location>
</feature>
<evidence type="ECO:0000256" key="4">
    <source>
        <dbReference type="ARBA" id="ARBA00022989"/>
    </source>
</evidence>
<feature type="transmembrane region" description="Helical" evidence="6">
    <location>
        <begin position="7"/>
        <end position="28"/>
    </location>
</feature>
<comment type="similarity">
    <text evidence="2">Belongs to the TDE1 family.</text>
</comment>